<evidence type="ECO:0000313" key="1">
    <source>
        <dbReference type="EMBL" id="MBK9983064.1"/>
    </source>
</evidence>
<gene>
    <name evidence="1" type="ORF">IPP15_11685</name>
</gene>
<dbReference type="AlphaFoldDB" id="A0A9D7XN79"/>
<sequence>MMNHLADGIMMMQIEDPGNFCDGAFLSWQNLWHAYANLQSYALLSAGQVLKDPHMESHALYEIDNFYPAVYARGYLESFWIRMKKGRAIVYDLKSVPQIAYGIRPMVFACMKAYEVTGDVKYKARASQLASWFSGQNPAHAAMYDPMTGIGFDGLSGPAQINRNSGAESTIEALLTMQVMEGVKN</sequence>
<proteinExistence type="predicted"/>
<accession>A0A9D7XN79</accession>
<protein>
    <submittedName>
        <fullName evidence="1">Sugar phosphotransferase</fullName>
    </submittedName>
</protein>
<dbReference type="EMBL" id="JADKGY010000008">
    <property type="protein sequence ID" value="MBK9983064.1"/>
    <property type="molecule type" value="Genomic_DNA"/>
</dbReference>
<organism evidence="1 2">
    <name type="scientific">Candidatus Opimibacter skivensis</name>
    <dbReference type="NCBI Taxonomy" id="2982028"/>
    <lineage>
        <taxon>Bacteria</taxon>
        <taxon>Pseudomonadati</taxon>
        <taxon>Bacteroidota</taxon>
        <taxon>Saprospiria</taxon>
        <taxon>Saprospirales</taxon>
        <taxon>Saprospiraceae</taxon>
        <taxon>Candidatus Opimibacter</taxon>
    </lineage>
</organism>
<name>A0A9D7XN79_9BACT</name>
<reference evidence="1 2" key="1">
    <citation type="submission" date="2020-10" db="EMBL/GenBank/DDBJ databases">
        <title>Connecting structure to function with the recovery of over 1000 high-quality activated sludge metagenome-assembled genomes encoding full-length rRNA genes using long-read sequencing.</title>
        <authorList>
            <person name="Singleton C.M."/>
            <person name="Petriglieri F."/>
            <person name="Kristensen J.M."/>
            <person name="Kirkegaard R.H."/>
            <person name="Michaelsen T.Y."/>
            <person name="Andersen M.H."/>
            <person name="Karst S.M."/>
            <person name="Dueholm M.S."/>
            <person name="Nielsen P.H."/>
            <person name="Albertsen M."/>
        </authorList>
    </citation>
    <scope>NUCLEOTIDE SEQUENCE [LARGE SCALE GENOMIC DNA]</scope>
    <source>
        <strain evidence="1">Ribe_18-Q3-R11-54_MAXAC.273</strain>
    </source>
</reference>
<dbReference type="Proteomes" id="UP000808337">
    <property type="component" value="Unassembled WGS sequence"/>
</dbReference>
<comment type="caution">
    <text evidence="1">The sequence shown here is derived from an EMBL/GenBank/DDBJ whole genome shotgun (WGS) entry which is preliminary data.</text>
</comment>
<evidence type="ECO:0000313" key="2">
    <source>
        <dbReference type="Proteomes" id="UP000808337"/>
    </source>
</evidence>